<dbReference type="InterPro" id="IPR000209">
    <property type="entry name" value="Peptidase_S8/S53_dom"/>
</dbReference>
<comment type="caution">
    <text evidence="4">The sequence shown here is derived from an EMBL/GenBank/DDBJ whole genome shotgun (WGS) entry which is preliminary data.</text>
</comment>
<dbReference type="Gene3D" id="3.40.50.200">
    <property type="entry name" value="Peptidase S8/S53 domain"/>
    <property type="match status" value="1"/>
</dbReference>
<dbReference type="AlphaFoldDB" id="A0A0A2GWV9"/>
<evidence type="ECO:0000256" key="2">
    <source>
        <dbReference type="PROSITE-ProRule" id="PRU01240"/>
    </source>
</evidence>
<keyword evidence="5" id="KW-1185">Reference proteome</keyword>
<name>A0A0A2GWV9_9FLAO</name>
<dbReference type="PANTHER" id="PTHR43399">
    <property type="entry name" value="SUBTILISIN-RELATED"/>
    <property type="match status" value="1"/>
</dbReference>
<dbReference type="Pfam" id="PF00082">
    <property type="entry name" value="Peptidase_S8"/>
    <property type="match status" value="1"/>
</dbReference>
<dbReference type="OrthoDB" id="1055762at2"/>
<protein>
    <recommendedName>
        <fullName evidence="3">Peptidase S8/S53 domain-containing protein</fullName>
    </recommendedName>
</protein>
<keyword evidence="2" id="KW-0720">Serine protease</keyword>
<dbReference type="PROSITE" id="PS51892">
    <property type="entry name" value="SUBTILASE"/>
    <property type="match status" value="1"/>
</dbReference>
<dbReference type="PANTHER" id="PTHR43399:SF4">
    <property type="entry name" value="CELL WALL-ASSOCIATED PROTEASE"/>
    <property type="match status" value="1"/>
</dbReference>
<dbReference type="EMBL" id="JSAQ01000001">
    <property type="protein sequence ID" value="KGO07722.1"/>
    <property type="molecule type" value="Genomic_DNA"/>
</dbReference>
<reference evidence="4 5" key="1">
    <citation type="submission" date="2014-10" db="EMBL/GenBank/DDBJ databases">
        <title>Draft genome sequence of the proteorhodopsin-containing marine bacterium Dokdonia donghaensis.</title>
        <authorList>
            <person name="Gomez-Consarnau L."/>
            <person name="Gonzalez J.M."/>
            <person name="Riedel T."/>
            <person name="Jaenicke S."/>
            <person name="Wagner-Doebler I."/>
            <person name="Fuhrman J.A."/>
        </authorList>
    </citation>
    <scope>NUCLEOTIDE SEQUENCE [LARGE SCALE GENOMIC DNA]</scope>
    <source>
        <strain evidence="4 5">DSW-1</strain>
    </source>
</reference>
<dbReference type="SUPFAM" id="SSF52743">
    <property type="entry name" value="Subtilisin-like"/>
    <property type="match status" value="1"/>
</dbReference>
<dbReference type="InterPro" id="IPR036852">
    <property type="entry name" value="Peptidase_S8/S53_dom_sf"/>
</dbReference>
<feature type="active site" description="Charge relay system" evidence="2">
    <location>
        <position position="388"/>
    </location>
</feature>
<evidence type="ECO:0000256" key="1">
    <source>
        <dbReference type="ARBA" id="ARBA00011073"/>
    </source>
</evidence>
<dbReference type="KEGG" id="ddo:I597_1543"/>
<proteinExistence type="inferred from homology"/>
<gene>
    <name evidence="4" type="ORF">NV36_13310</name>
</gene>
<evidence type="ECO:0000259" key="3">
    <source>
        <dbReference type="Pfam" id="PF00082"/>
    </source>
</evidence>
<dbReference type="MEROPS" id="S08.126"/>
<keyword evidence="2" id="KW-0645">Protease</keyword>
<feature type="active site" description="Charge relay system" evidence="2">
    <location>
        <position position="189"/>
    </location>
</feature>
<dbReference type="PATRIC" id="fig|1300343.5.peg.1552"/>
<keyword evidence="2" id="KW-0378">Hydrolase</keyword>
<comment type="similarity">
    <text evidence="1 2">Belongs to the peptidase S8 family.</text>
</comment>
<dbReference type="InterPro" id="IPR051048">
    <property type="entry name" value="Peptidase_S8/S53_subtilisin"/>
</dbReference>
<evidence type="ECO:0000313" key="5">
    <source>
        <dbReference type="Proteomes" id="UP000030140"/>
    </source>
</evidence>
<feature type="active site" description="Charge relay system" evidence="2">
    <location>
        <position position="163"/>
    </location>
</feature>
<evidence type="ECO:0000313" key="4">
    <source>
        <dbReference type="EMBL" id="KGO07722.1"/>
    </source>
</evidence>
<dbReference type="GO" id="GO:0006508">
    <property type="term" value="P:proteolysis"/>
    <property type="evidence" value="ECO:0007669"/>
    <property type="project" value="UniProtKB-KW"/>
</dbReference>
<dbReference type="CDD" id="cd00306">
    <property type="entry name" value="Peptidases_S8_S53"/>
    <property type="match status" value="1"/>
</dbReference>
<dbReference type="RefSeq" id="WP_035328091.1">
    <property type="nucleotide sequence ID" value="NZ_CP015125.1"/>
</dbReference>
<dbReference type="GO" id="GO:0004252">
    <property type="term" value="F:serine-type endopeptidase activity"/>
    <property type="evidence" value="ECO:0007669"/>
    <property type="project" value="UniProtKB-UniRule"/>
</dbReference>
<accession>A0A0A2GWV9</accession>
<organism evidence="4 5">
    <name type="scientific">Dokdonia donghaensis DSW-1</name>
    <dbReference type="NCBI Taxonomy" id="1300343"/>
    <lineage>
        <taxon>Bacteria</taxon>
        <taxon>Pseudomonadati</taxon>
        <taxon>Bacteroidota</taxon>
        <taxon>Flavobacteriia</taxon>
        <taxon>Flavobacteriales</taxon>
        <taxon>Flavobacteriaceae</taxon>
        <taxon>Dokdonia</taxon>
    </lineage>
</organism>
<feature type="domain" description="Peptidase S8/S53" evidence="3">
    <location>
        <begin position="183"/>
        <end position="430"/>
    </location>
</feature>
<sequence>MMRLVIIILIAFSYTITAQEDRFYIRTVSNAIEIPVQTQDSVVTYTGDDLRLKTLFEKHDVKVFRRGFKYATRDKLKRTFFAIAATPAFQQELKMIAPDIFEFSESITAQKLQIYEPNDYGVTSTTGQNLGAPIVFDYYDFLGVPQAWYYTTGSPDVHIGISDGYVDPEDPEFTGKLTVVKKSSLSGGHGYNIAAIAAAQGDNSYAGAGVCYDCSIKTTTYGDFKEFNQLLELARSGVKVINCSWGSRTYYETAQEAINEMRDLGTIIVSVPHNAPYSKTNGTQLRYPGAYEHVLSVGSVQHKYGTIEDGLNIEEKNGKYYAEKQQYHLSRTGGFANNDPKDTYRLYLSSTNNLDATVDIVAPGNDIFQYYKFQKNGEIAYNPYQATSPAAPLVTGTIGLMLSVNNDLSVDEMSSIIKLSATNIDHIKANEPLRGLYGAGSLHTGRAVKMTHEMLQPDSYTLVENQNFTRWSFSLRAPYKVLIRNEQFREAARVDFTAKEEILIDTETVFLPDVNGSILLTIDPEATYNLQKNN</sequence>
<dbReference type="Proteomes" id="UP000030140">
    <property type="component" value="Unassembled WGS sequence"/>
</dbReference>